<evidence type="ECO:0000256" key="4">
    <source>
        <dbReference type="ARBA" id="ARBA00013189"/>
    </source>
</evidence>
<comment type="subunit">
    <text evidence="8">Homodimer.</text>
</comment>
<keyword evidence="8" id="KW-0119">Carbohydrate metabolism</keyword>
<evidence type="ECO:0000256" key="7">
    <source>
        <dbReference type="ARBA" id="ARBA00023235"/>
    </source>
</evidence>
<feature type="domain" description="NAD(P)-binding" evidence="9">
    <location>
        <begin position="5"/>
        <end position="324"/>
    </location>
</feature>
<dbReference type="InterPro" id="IPR036291">
    <property type="entry name" value="NAD(P)-bd_dom_sf"/>
</dbReference>
<comment type="similarity">
    <text evidence="3 8">Belongs to the NAD(P)-dependent epimerase/dehydratase family.</text>
</comment>
<organism evidence="10 11">
    <name type="scientific">Streptococcus cristatus</name>
    <dbReference type="NCBI Taxonomy" id="45634"/>
    <lineage>
        <taxon>Bacteria</taxon>
        <taxon>Bacillati</taxon>
        <taxon>Bacillota</taxon>
        <taxon>Bacilli</taxon>
        <taxon>Lactobacillales</taxon>
        <taxon>Streptococcaceae</taxon>
        <taxon>Streptococcus</taxon>
    </lineage>
</organism>
<comment type="caution">
    <text evidence="10">The sequence shown here is derived from an EMBL/GenBank/DDBJ whole genome shotgun (WGS) entry which is preliminary data.</text>
</comment>
<dbReference type="GO" id="GO:0005829">
    <property type="term" value="C:cytosol"/>
    <property type="evidence" value="ECO:0007669"/>
    <property type="project" value="TreeGrafter"/>
</dbReference>
<evidence type="ECO:0000256" key="6">
    <source>
        <dbReference type="ARBA" id="ARBA00023027"/>
    </source>
</evidence>
<dbReference type="PATRIC" id="fig|45634.12.peg.241"/>
<comment type="pathway">
    <text evidence="8">Carbohydrate metabolism; galactose metabolism.</text>
</comment>
<dbReference type="Proteomes" id="UP000070377">
    <property type="component" value="Unassembled WGS sequence"/>
</dbReference>
<protein>
    <recommendedName>
        <fullName evidence="5 8">UDP-glucose 4-epimerase</fullName>
        <ecNumber evidence="4 8">5.1.3.2</ecNumber>
    </recommendedName>
</protein>
<dbReference type="Pfam" id="PF16363">
    <property type="entry name" value="GDP_Man_Dehyd"/>
    <property type="match status" value="1"/>
</dbReference>
<dbReference type="EMBL" id="LQRD01000015">
    <property type="protein sequence ID" value="KXT71045.1"/>
    <property type="molecule type" value="Genomic_DNA"/>
</dbReference>
<evidence type="ECO:0000313" key="11">
    <source>
        <dbReference type="Proteomes" id="UP000070377"/>
    </source>
</evidence>
<keyword evidence="6 8" id="KW-0520">NAD</keyword>
<evidence type="ECO:0000256" key="2">
    <source>
        <dbReference type="ARBA" id="ARBA00001911"/>
    </source>
</evidence>
<sequence length="340" mass="37736">MTQILVTGGAGYIGSHTVVELLANGYEVVIVDDFSNSSPEVLERLKAITGAEIPSYQGSIADKKFMSQVFEENHIDAVIHFAAYKAVGESVQEPLKYYDNNVGGTIALLNVMKKYDVKHIIFSSSATVYGMNNISPLTEDLPTSATNPYGYTKLMMEQILTDVAAANPYWSVTNLRYFNPIGAHESGLIGEYPNGIPNNLMPSITQVAVGRLQELSIFGDDYDTHDGTGVRDYIHVLDLAKDHVLAVKHNLEHKGTAVFNLGTGTGYSVLDMVKAFECENRVKIPYVIKERRPGDVATCYADPNKAYLVLGWKAEKNLQDMVRDSWRWQRLNPNGYEVKK</sequence>
<dbReference type="PANTHER" id="PTHR43725">
    <property type="entry name" value="UDP-GLUCOSE 4-EPIMERASE"/>
    <property type="match status" value="1"/>
</dbReference>
<dbReference type="NCBIfam" id="NF007956">
    <property type="entry name" value="PRK10675.1"/>
    <property type="match status" value="1"/>
</dbReference>
<dbReference type="GO" id="GO:0003978">
    <property type="term" value="F:UDP-glucose 4-epimerase activity"/>
    <property type="evidence" value="ECO:0007669"/>
    <property type="project" value="UniProtKB-UniRule"/>
</dbReference>
<accession>A0A139N4T9</accession>
<keyword evidence="7 8" id="KW-0413">Isomerase</keyword>
<evidence type="ECO:0000313" key="10">
    <source>
        <dbReference type="EMBL" id="KXT71045.1"/>
    </source>
</evidence>
<dbReference type="InterPro" id="IPR016040">
    <property type="entry name" value="NAD(P)-bd_dom"/>
</dbReference>
<evidence type="ECO:0000256" key="8">
    <source>
        <dbReference type="RuleBase" id="RU366046"/>
    </source>
</evidence>
<dbReference type="Gene3D" id="3.90.25.10">
    <property type="entry name" value="UDP-galactose 4-epimerase, domain 1"/>
    <property type="match status" value="1"/>
</dbReference>
<dbReference type="NCBIfam" id="TIGR01179">
    <property type="entry name" value="galE"/>
    <property type="match status" value="1"/>
</dbReference>
<dbReference type="AlphaFoldDB" id="A0A139N4T9"/>
<dbReference type="STRING" id="45634.SCRDD08_00232"/>
<dbReference type="UniPathway" id="UPA00214"/>
<dbReference type="CDD" id="cd05247">
    <property type="entry name" value="UDP_G4E_1_SDR_e"/>
    <property type="match status" value="1"/>
</dbReference>
<dbReference type="RefSeq" id="WP_061422067.1">
    <property type="nucleotide sequence ID" value="NZ_KQ969062.1"/>
</dbReference>
<proteinExistence type="inferred from homology"/>
<dbReference type="SUPFAM" id="SSF51735">
    <property type="entry name" value="NAD(P)-binding Rossmann-fold domains"/>
    <property type="match status" value="1"/>
</dbReference>
<reference evidence="10 11" key="1">
    <citation type="submission" date="2016-01" db="EMBL/GenBank/DDBJ databases">
        <title>Highly variable Streptococcus oralis are common among viridans streptococci isolated from primates.</title>
        <authorList>
            <person name="Denapaite D."/>
            <person name="Rieger M."/>
            <person name="Koendgen S."/>
            <person name="Brueckner R."/>
            <person name="Ochigava I."/>
            <person name="Kappeler P."/>
            <person name="Maetz-Rensing K."/>
            <person name="Leendertz F."/>
            <person name="Hakenbeck R."/>
        </authorList>
    </citation>
    <scope>NUCLEOTIDE SEQUENCE [LARGE SCALE GENOMIC DNA]</scope>
    <source>
        <strain evidence="10 11">DD08</strain>
    </source>
</reference>
<evidence type="ECO:0000256" key="1">
    <source>
        <dbReference type="ARBA" id="ARBA00000083"/>
    </source>
</evidence>
<dbReference type="Gene3D" id="3.40.50.720">
    <property type="entry name" value="NAD(P)-binding Rossmann-like Domain"/>
    <property type="match status" value="1"/>
</dbReference>
<gene>
    <name evidence="10" type="ORF">SCRDD08_00232</name>
</gene>
<dbReference type="InterPro" id="IPR005886">
    <property type="entry name" value="UDP_G4E"/>
</dbReference>
<evidence type="ECO:0000256" key="5">
    <source>
        <dbReference type="ARBA" id="ARBA00018569"/>
    </source>
</evidence>
<evidence type="ECO:0000259" key="9">
    <source>
        <dbReference type="Pfam" id="PF16363"/>
    </source>
</evidence>
<dbReference type="EC" id="5.1.3.2" evidence="4 8"/>
<name>A0A139N4T9_STRCR</name>
<comment type="cofactor">
    <cofactor evidence="2 8">
        <name>NAD(+)</name>
        <dbReference type="ChEBI" id="CHEBI:57540"/>
    </cofactor>
</comment>
<dbReference type="GO" id="GO:0006012">
    <property type="term" value="P:galactose metabolic process"/>
    <property type="evidence" value="ECO:0007669"/>
    <property type="project" value="UniProtKB-UniPathway"/>
</dbReference>
<dbReference type="PANTHER" id="PTHR43725:SF47">
    <property type="entry name" value="UDP-GLUCOSE 4-EPIMERASE"/>
    <property type="match status" value="1"/>
</dbReference>
<evidence type="ECO:0000256" key="3">
    <source>
        <dbReference type="ARBA" id="ARBA00007637"/>
    </source>
</evidence>
<comment type="catalytic activity">
    <reaction evidence="1 8">
        <text>UDP-alpha-D-glucose = UDP-alpha-D-galactose</text>
        <dbReference type="Rhea" id="RHEA:22168"/>
        <dbReference type="ChEBI" id="CHEBI:58885"/>
        <dbReference type="ChEBI" id="CHEBI:66914"/>
        <dbReference type="EC" id="5.1.3.2"/>
    </reaction>
</comment>